<dbReference type="Pfam" id="PF01261">
    <property type="entry name" value="AP_endonuc_2"/>
    <property type="match status" value="1"/>
</dbReference>
<dbReference type="EMBL" id="JAENIL010000051">
    <property type="protein sequence ID" value="MBK1879573.1"/>
    <property type="molecule type" value="Genomic_DNA"/>
</dbReference>
<proteinExistence type="predicted"/>
<evidence type="ECO:0000256" key="1">
    <source>
        <dbReference type="ARBA" id="ARBA00023235"/>
    </source>
</evidence>
<dbReference type="PANTHER" id="PTHR43489">
    <property type="entry name" value="ISOMERASE"/>
    <property type="match status" value="1"/>
</dbReference>
<evidence type="ECO:0000313" key="3">
    <source>
        <dbReference type="EMBL" id="MBK1879573.1"/>
    </source>
</evidence>
<dbReference type="AlphaFoldDB" id="A0A934S5Z8"/>
<accession>A0A934S5Z8</accession>
<keyword evidence="1" id="KW-0413">Isomerase</keyword>
<sequence>MNTPISRRSALKKAATGAATIATTGAIAAHHKDSEPYSFKRNIHHSACRWCYRKVELDDLCRQGKKVGLEALDLVSFDDLPTLKKHGLEGSLLSGVPGGIARGLNRFENHDKIVDFFQEAAPRAAKEGVKRIIVFSGNRDGMDDETGLDNCKVGLERIVPIAEKHGIQIIMELLNSKRNHPDYMCDHTSWGVELVKAVGSESFKLLYDIYHMQIMDGDVIDTIKEFHPYFGHYHTGGVPGRHEIDETQELYYPAIMKAIVDTGFDGYVAQEFIPAWDDPIKALAHGIRTCDV</sequence>
<reference evidence="3" key="1">
    <citation type="submission" date="2021-01" db="EMBL/GenBank/DDBJ databases">
        <title>Modified the classification status of verrucomicrobia.</title>
        <authorList>
            <person name="Feng X."/>
        </authorList>
    </citation>
    <scope>NUCLEOTIDE SEQUENCE</scope>
    <source>
        <strain evidence="3">KCTC 13126</strain>
    </source>
</reference>
<dbReference type="Gene3D" id="3.20.20.150">
    <property type="entry name" value="Divalent-metal-dependent TIM barrel enzymes"/>
    <property type="match status" value="1"/>
</dbReference>
<comment type="caution">
    <text evidence="3">The sequence shown here is derived from an EMBL/GenBank/DDBJ whole genome shotgun (WGS) entry which is preliminary data.</text>
</comment>
<dbReference type="InterPro" id="IPR006311">
    <property type="entry name" value="TAT_signal"/>
</dbReference>
<dbReference type="InterPro" id="IPR013022">
    <property type="entry name" value="Xyl_isomerase-like_TIM-brl"/>
</dbReference>
<feature type="domain" description="Xylose isomerase-like TIM barrel" evidence="2">
    <location>
        <begin position="83"/>
        <end position="281"/>
    </location>
</feature>
<evidence type="ECO:0000313" key="4">
    <source>
        <dbReference type="Proteomes" id="UP000617628"/>
    </source>
</evidence>
<gene>
    <name evidence="3" type="ORF">JIN87_21995</name>
</gene>
<keyword evidence="4" id="KW-1185">Reference proteome</keyword>
<evidence type="ECO:0000259" key="2">
    <source>
        <dbReference type="Pfam" id="PF01261"/>
    </source>
</evidence>
<dbReference type="InterPro" id="IPR036237">
    <property type="entry name" value="Xyl_isomerase-like_sf"/>
</dbReference>
<dbReference type="RefSeq" id="WP_200357786.1">
    <property type="nucleotide sequence ID" value="NZ_JAENIL010000051.1"/>
</dbReference>
<organism evidence="3 4">
    <name type="scientific">Pelagicoccus mobilis</name>
    <dbReference type="NCBI Taxonomy" id="415221"/>
    <lineage>
        <taxon>Bacteria</taxon>
        <taxon>Pseudomonadati</taxon>
        <taxon>Verrucomicrobiota</taxon>
        <taxon>Opitutia</taxon>
        <taxon>Puniceicoccales</taxon>
        <taxon>Pelagicoccaceae</taxon>
        <taxon>Pelagicoccus</taxon>
    </lineage>
</organism>
<dbReference type="PANTHER" id="PTHR43489:SF3">
    <property type="entry name" value="XYLOSE ISOMERASE DOMAIN PROTEIN TIM BARREL"/>
    <property type="match status" value="1"/>
</dbReference>
<dbReference type="SUPFAM" id="SSF51658">
    <property type="entry name" value="Xylose isomerase-like"/>
    <property type="match status" value="1"/>
</dbReference>
<dbReference type="GO" id="GO:0016853">
    <property type="term" value="F:isomerase activity"/>
    <property type="evidence" value="ECO:0007669"/>
    <property type="project" value="UniProtKB-KW"/>
</dbReference>
<protein>
    <submittedName>
        <fullName evidence="3">TIM barrel protein</fullName>
    </submittedName>
</protein>
<dbReference type="InterPro" id="IPR050417">
    <property type="entry name" value="Sugar_Epim/Isomerase"/>
</dbReference>
<dbReference type="Proteomes" id="UP000617628">
    <property type="component" value="Unassembled WGS sequence"/>
</dbReference>
<name>A0A934S5Z8_9BACT</name>
<dbReference type="PROSITE" id="PS51318">
    <property type="entry name" value="TAT"/>
    <property type="match status" value="1"/>
</dbReference>